<name>A0A650EL79_9HELI</name>
<sequence length="113" mass="12821">MRILCILAFLCLNIALCNEWVMFSDGKDTYIYNAKSGEIYIRHSMGKANYEDVFVKMPRGAQPSEIKNGRFSQNNTSNSSNTSLSVNTDNDRIKQMQLDAIKKSQEMLNSALE</sequence>
<evidence type="ECO:0000256" key="2">
    <source>
        <dbReference type="SAM" id="SignalP"/>
    </source>
</evidence>
<proteinExistence type="predicted"/>
<feature type="signal peptide" evidence="2">
    <location>
        <begin position="1"/>
        <end position="17"/>
    </location>
</feature>
<dbReference type="EMBL" id="MN577567">
    <property type="protein sequence ID" value="QGT50011.1"/>
    <property type="molecule type" value="Genomic_DNA"/>
</dbReference>
<keyword evidence="2" id="KW-0732">Signal</keyword>
<feature type="compositionally biased region" description="Low complexity" evidence="1">
    <location>
        <begin position="72"/>
        <end position="88"/>
    </location>
</feature>
<reference evidence="3" key="1">
    <citation type="journal article" date="2020" name="J. ISSAAS">
        <title>Lactobacilli and other gastrointestinal microbiota of Peromyscus leucopus, reservoir host for agents of Lyme disease and other zoonoses in North America.</title>
        <authorList>
            <person name="Milovic A."/>
            <person name="Bassam K."/>
            <person name="Shao H."/>
            <person name="Chatzistamou I."/>
            <person name="Tufts D.M."/>
            <person name="Diuk-Wasser M."/>
            <person name="Barbour A.G."/>
        </authorList>
    </citation>
    <scope>NUCLEOTIDE SEQUENCE</scope>
    <source>
        <strain evidence="3">LL4</strain>
    </source>
</reference>
<accession>A0A650EL79</accession>
<evidence type="ECO:0000256" key="1">
    <source>
        <dbReference type="SAM" id="MobiDB-lite"/>
    </source>
</evidence>
<organism evidence="3">
    <name type="scientific">uncultured Helicobacter sp</name>
    <dbReference type="NCBI Taxonomy" id="175537"/>
    <lineage>
        <taxon>Bacteria</taxon>
        <taxon>Pseudomonadati</taxon>
        <taxon>Campylobacterota</taxon>
        <taxon>Epsilonproteobacteria</taxon>
        <taxon>Campylobacterales</taxon>
        <taxon>Helicobacteraceae</taxon>
        <taxon>Helicobacter</taxon>
        <taxon>environmental samples</taxon>
    </lineage>
</organism>
<protein>
    <recommendedName>
        <fullName evidence="4">Periplasmic protein</fullName>
    </recommendedName>
</protein>
<feature type="region of interest" description="Disordered" evidence="1">
    <location>
        <begin position="64"/>
        <end position="90"/>
    </location>
</feature>
<evidence type="ECO:0000313" key="3">
    <source>
        <dbReference type="EMBL" id="QGT50011.1"/>
    </source>
</evidence>
<feature type="chain" id="PRO_5024791045" description="Periplasmic protein" evidence="2">
    <location>
        <begin position="18"/>
        <end position="113"/>
    </location>
</feature>
<evidence type="ECO:0008006" key="4">
    <source>
        <dbReference type="Google" id="ProtNLM"/>
    </source>
</evidence>
<dbReference type="AlphaFoldDB" id="A0A650EL79"/>
<gene>
    <name evidence="3" type="ORF">Helico4rc_1310</name>
</gene>